<protein>
    <submittedName>
        <fullName evidence="2">Uncharacterized protein</fullName>
    </submittedName>
</protein>
<evidence type="ECO:0000256" key="1">
    <source>
        <dbReference type="SAM" id="MobiDB-lite"/>
    </source>
</evidence>
<sequence length="79" mass="9003">RITTQSERTKESQATTRSARAKWVRAKVNTSPQKETSESERWEEARAFSAGVSKRARRFATNWDGTGAAKWADLSLFRI</sequence>
<evidence type="ECO:0000313" key="2">
    <source>
        <dbReference type="EMBL" id="KKR00051.1"/>
    </source>
</evidence>
<evidence type="ECO:0000313" key="3">
    <source>
        <dbReference type="Proteomes" id="UP000033998"/>
    </source>
</evidence>
<organism evidence="2 3">
    <name type="scientific">Candidatus Nomurabacteria bacterium GW2011_GWD2_39_12</name>
    <dbReference type="NCBI Taxonomy" id="1618759"/>
    <lineage>
        <taxon>Bacteria</taxon>
        <taxon>Candidatus Nomuraibacteriota</taxon>
    </lineage>
</organism>
<accession>A0A837HX14</accession>
<gene>
    <name evidence="2" type="ORF">UT27_C0024G0001</name>
</gene>
<proteinExistence type="predicted"/>
<dbReference type="AlphaFoldDB" id="A0A837HX14"/>
<feature type="non-terminal residue" evidence="2">
    <location>
        <position position="1"/>
    </location>
</feature>
<dbReference type="Proteomes" id="UP000033998">
    <property type="component" value="Unassembled WGS sequence"/>
</dbReference>
<name>A0A837HX14_9BACT</name>
<feature type="compositionally biased region" description="Polar residues" evidence="1">
    <location>
        <begin position="1"/>
        <end position="18"/>
    </location>
</feature>
<reference evidence="2 3" key="1">
    <citation type="journal article" date="2015" name="Nature">
        <title>rRNA introns, odd ribosomes, and small enigmatic genomes across a large radiation of phyla.</title>
        <authorList>
            <person name="Brown C.T."/>
            <person name="Hug L.A."/>
            <person name="Thomas B.C."/>
            <person name="Sharon I."/>
            <person name="Castelle C.J."/>
            <person name="Singh A."/>
            <person name="Wilkins M.J."/>
            <person name="Williams K.H."/>
            <person name="Banfield J.F."/>
        </authorList>
    </citation>
    <scope>NUCLEOTIDE SEQUENCE [LARGE SCALE GENOMIC DNA]</scope>
</reference>
<feature type="region of interest" description="Disordered" evidence="1">
    <location>
        <begin position="1"/>
        <end position="42"/>
    </location>
</feature>
<comment type="caution">
    <text evidence="2">The sequence shown here is derived from an EMBL/GenBank/DDBJ whole genome shotgun (WGS) entry which is preliminary data.</text>
</comment>
<dbReference type="EMBL" id="LBWE01000024">
    <property type="protein sequence ID" value="KKR00051.1"/>
    <property type="molecule type" value="Genomic_DNA"/>
</dbReference>